<evidence type="ECO:0000259" key="1">
    <source>
        <dbReference type="PROSITE" id="PS51819"/>
    </source>
</evidence>
<dbReference type="InterPro" id="IPR029068">
    <property type="entry name" value="Glyas_Bleomycin-R_OHBP_Dase"/>
</dbReference>
<dbReference type="PROSITE" id="PS51819">
    <property type="entry name" value="VOC"/>
    <property type="match status" value="1"/>
</dbReference>
<feature type="domain" description="VOC" evidence="1">
    <location>
        <begin position="1"/>
        <end position="91"/>
    </location>
</feature>
<dbReference type="EMBL" id="SLWS01000020">
    <property type="protein sequence ID" value="TCO45893.1"/>
    <property type="molecule type" value="Genomic_DNA"/>
</dbReference>
<keyword evidence="3" id="KW-1185">Reference proteome</keyword>
<dbReference type="Proteomes" id="UP000295680">
    <property type="component" value="Unassembled WGS sequence"/>
</dbReference>
<organism evidence="2 3">
    <name type="scientific">Actinocrispum wychmicini</name>
    <dbReference type="NCBI Taxonomy" id="1213861"/>
    <lineage>
        <taxon>Bacteria</taxon>
        <taxon>Bacillati</taxon>
        <taxon>Actinomycetota</taxon>
        <taxon>Actinomycetes</taxon>
        <taxon>Pseudonocardiales</taxon>
        <taxon>Pseudonocardiaceae</taxon>
        <taxon>Actinocrispum</taxon>
    </lineage>
</organism>
<comment type="caution">
    <text evidence="2">The sequence shown here is derived from an EMBL/GenBank/DDBJ whole genome shotgun (WGS) entry which is preliminary data.</text>
</comment>
<proteinExistence type="predicted"/>
<dbReference type="Pfam" id="PF00903">
    <property type="entry name" value="Glyoxalase"/>
    <property type="match status" value="1"/>
</dbReference>
<dbReference type="AlphaFoldDB" id="A0A4R2ILL4"/>
<evidence type="ECO:0000313" key="3">
    <source>
        <dbReference type="Proteomes" id="UP000295680"/>
    </source>
</evidence>
<evidence type="ECO:0000313" key="2">
    <source>
        <dbReference type="EMBL" id="TCO45893.1"/>
    </source>
</evidence>
<dbReference type="SUPFAM" id="SSF54593">
    <property type="entry name" value="Glyoxalase/Bleomycin resistance protein/Dihydroxybiphenyl dioxygenase"/>
    <property type="match status" value="1"/>
</dbReference>
<gene>
    <name evidence="2" type="ORF">EV192_12079</name>
</gene>
<reference evidence="2 3" key="1">
    <citation type="submission" date="2019-03" db="EMBL/GenBank/DDBJ databases">
        <title>Genomic Encyclopedia of Type Strains, Phase IV (KMG-IV): sequencing the most valuable type-strain genomes for metagenomic binning, comparative biology and taxonomic classification.</title>
        <authorList>
            <person name="Goeker M."/>
        </authorList>
    </citation>
    <scope>NUCLEOTIDE SEQUENCE [LARGE SCALE GENOMIC DNA]</scope>
    <source>
        <strain evidence="2 3">DSM 45934</strain>
    </source>
</reference>
<accession>A0A4R2ILL4</accession>
<dbReference type="Gene3D" id="3.10.180.10">
    <property type="entry name" value="2,3-Dihydroxybiphenyl 1,2-Dioxygenase, domain 1"/>
    <property type="match status" value="1"/>
</dbReference>
<dbReference type="RefSeq" id="WP_132126086.1">
    <property type="nucleotide sequence ID" value="NZ_SLWS01000020.1"/>
</dbReference>
<dbReference type="InterPro" id="IPR037523">
    <property type="entry name" value="VOC_core"/>
</dbReference>
<protein>
    <recommendedName>
        <fullName evidence="1">VOC domain-containing protein</fullName>
    </recommendedName>
</protein>
<dbReference type="InterPro" id="IPR004360">
    <property type="entry name" value="Glyas_Fos-R_dOase_dom"/>
</dbReference>
<sequence>MRRTETDYSAFVFGQYGQDSFFLLHLVDDPTDTDCPGPTTFGLLVDDLDLRHSRALTAGGTEITAPRDRQGMPRSSVIRDPSGNWIWLYQA</sequence>
<name>A0A4R2ILL4_9PSEU</name>
<dbReference type="OrthoDB" id="9795306at2"/>